<dbReference type="EMBL" id="JAUSQM010000001">
    <property type="protein sequence ID" value="MDP9820524.1"/>
    <property type="molecule type" value="Genomic_DNA"/>
</dbReference>
<comment type="caution">
    <text evidence="1">The sequence shown here is derived from an EMBL/GenBank/DDBJ whole genome shotgun (WGS) entry which is preliminary data.</text>
</comment>
<protein>
    <submittedName>
        <fullName evidence="1">Uncharacterized protein</fullName>
    </submittedName>
</protein>
<sequence>MANRTVVPDATTLRRYLDKGLTQAQIVDAWEADSGVRVSRSAIAMAISRLGLESSRPAKRHTDLLPWVLKKEHQMATEARLLRIEGRRRRGESLSKADLTWVSNWVEGLHRDNAVITYLPNTKQGFHRVARVKSDGDNIIRP</sequence>
<dbReference type="RefSeq" id="WP_181642539.1">
    <property type="nucleotide sequence ID" value="NZ_CCXJ01000703.1"/>
</dbReference>
<dbReference type="Proteomes" id="UP001240447">
    <property type="component" value="Unassembled WGS sequence"/>
</dbReference>
<organism evidence="1 2">
    <name type="scientific">Nocardioides massiliensis</name>
    <dbReference type="NCBI Taxonomy" id="1325935"/>
    <lineage>
        <taxon>Bacteria</taxon>
        <taxon>Bacillati</taxon>
        <taxon>Actinomycetota</taxon>
        <taxon>Actinomycetes</taxon>
        <taxon>Propionibacteriales</taxon>
        <taxon>Nocardioidaceae</taxon>
        <taxon>Nocardioides</taxon>
    </lineage>
</organism>
<evidence type="ECO:0000313" key="2">
    <source>
        <dbReference type="Proteomes" id="UP001240447"/>
    </source>
</evidence>
<keyword evidence="2" id="KW-1185">Reference proteome</keyword>
<reference evidence="1 2" key="1">
    <citation type="submission" date="2023-07" db="EMBL/GenBank/DDBJ databases">
        <title>Sequencing the genomes of 1000 actinobacteria strains.</title>
        <authorList>
            <person name="Klenk H.-P."/>
        </authorList>
    </citation>
    <scope>NUCLEOTIDE SEQUENCE [LARGE SCALE GENOMIC DNA]</scope>
    <source>
        <strain evidence="1 2">GD13</strain>
    </source>
</reference>
<proteinExistence type="predicted"/>
<accession>A0ABT9NJE6</accession>
<evidence type="ECO:0000313" key="1">
    <source>
        <dbReference type="EMBL" id="MDP9820524.1"/>
    </source>
</evidence>
<gene>
    <name evidence="1" type="ORF">J2S59_000333</name>
</gene>
<name>A0ABT9NJE6_9ACTN</name>